<organism evidence="2 3">
    <name type="scientific">Microbacterium pygmaeum</name>
    <dbReference type="NCBI Taxonomy" id="370764"/>
    <lineage>
        <taxon>Bacteria</taxon>
        <taxon>Bacillati</taxon>
        <taxon>Actinomycetota</taxon>
        <taxon>Actinomycetes</taxon>
        <taxon>Micrococcales</taxon>
        <taxon>Microbacteriaceae</taxon>
        <taxon>Microbacterium</taxon>
    </lineage>
</organism>
<evidence type="ECO:0000313" key="3">
    <source>
        <dbReference type="Proteomes" id="UP000199009"/>
    </source>
</evidence>
<dbReference type="EMBL" id="LT629692">
    <property type="protein sequence ID" value="SDG95676.1"/>
    <property type="molecule type" value="Genomic_DNA"/>
</dbReference>
<keyword evidence="3" id="KW-1185">Reference proteome</keyword>
<dbReference type="AlphaFoldDB" id="A0A1G7YH90"/>
<feature type="transmembrane region" description="Helical" evidence="1">
    <location>
        <begin position="117"/>
        <end position="140"/>
    </location>
</feature>
<proteinExistence type="predicted"/>
<reference evidence="2 3" key="1">
    <citation type="submission" date="2016-10" db="EMBL/GenBank/DDBJ databases">
        <authorList>
            <person name="de Groot N.N."/>
        </authorList>
    </citation>
    <scope>NUCLEOTIDE SEQUENCE [LARGE SCALE GENOMIC DNA]</scope>
    <source>
        <strain evidence="2 3">DSM 23142</strain>
    </source>
</reference>
<name>A0A1G7YH90_9MICO</name>
<sequence>MTVDSAACNSEDVQLYSDFAPRRTRQLLFDLLSLAFVVGWVWLGSAIYALIDDLAQFGAQMEKAGAGFRETMTEVGDNLGGVPLIGSSIRTPFTRASDAGGALETAGASQQELTHQLALTVGIGVALLPILMIAAVWLATRGRFIQRAGRAKAMVRAGVGIDLLALRALSHQKIGTIAKIDPDAAGAWRRGDEAVVRRLARLELEAAGIRLPS</sequence>
<protein>
    <submittedName>
        <fullName evidence="2">Uncharacterized protein</fullName>
    </submittedName>
</protein>
<evidence type="ECO:0000313" key="2">
    <source>
        <dbReference type="EMBL" id="SDG95676.1"/>
    </source>
</evidence>
<accession>A0A1G7YH90</accession>
<gene>
    <name evidence="2" type="ORF">SAMN04489810_1751</name>
</gene>
<keyword evidence="1" id="KW-1133">Transmembrane helix</keyword>
<feature type="transmembrane region" description="Helical" evidence="1">
    <location>
        <begin position="27"/>
        <end position="51"/>
    </location>
</feature>
<evidence type="ECO:0000256" key="1">
    <source>
        <dbReference type="SAM" id="Phobius"/>
    </source>
</evidence>
<keyword evidence="1" id="KW-0812">Transmembrane</keyword>
<keyword evidence="1" id="KW-0472">Membrane</keyword>
<dbReference type="Proteomes" id="UP000199009">
    <property type="component" value="Chromosome I"/>
</dbReference>